<dbReference type="PANTHER" id="PTHR43464">
    <property type="entry name" value="METHYLTRANSFERASE"/>
    <property type="match status" value="1"/>
</dbReference>
<evidence type="ECO:0000256" key="3">
    <source>
        <dbReference type="ARBA" id="ARBA00022691"/>
    </source>
</evidence>
<dbReference type="CDD" id="cd02440">
    <property type="entry name" value="AdoMet_MTases"/>
    <property type="match status" value="1"/>
</dbReference>
<dbReference type="EMBL" id="CP070499">
    <property type="protein sequence ID" value="QSB13118.1"/>
    <property type="molecule type" value="Genomic_DNA"/>
</dbReference>
<dbReference type="AlphaFoldDB" id="A0A895YHC6"/>
<keyword evidence="6" id="KW-1185">Reference proteome</keyword>
<keyword evidence="2" id="KW-0808">Transferase</keyword>
<name>A0A895YHC6_9ACTN</name>
<keyword evidence="1 5" id="KW-0489">Methyltransferase</keyword>
<dbReference type="Pfam" id="PF13649">
    <property type="entry name" value="Methyltransf_25"/>
    <property type="match status" value="1"/>
</dbReference>
<dbReference type="Gene3D" id="3.40.50.150">
    <property type="entry name" value="Vaccinia Virus protein VP39"/>
    <property type="match status" value="1"/>
</dbReference>
<sequence>MRIAPDGSPVDLYRRLPARQSEAELLHDLLPAGGAVLDLGCGAGRLAEPLAALGHPVTGVDNEPAMLAGLDRATGVCAEITALDLPDRFDAVLAMSHLVNTADDEFVAAVLATARRHVTDSGFVVVERHAPGWVHSCADSDHERDGVRYRLTVHSRDQGQLTATIRYEFDGNAAEQRFSARDVPDDRLADLAAAAGLRAVGALNPAETLVRLEPAQSPSRAARMVR</sequence>
<evidence type="ECO:0000313" key="5">
    <source>
        <dbReference type="EMBL" id="QSB13118.1"/>
    </source>
</evidence>
<dbReference type="InterPro" id="IPR029063">
    <property type="entry name" value="SAM-dependent_MTases_sf"/>
</dbReference>
<dbReference type="RefSeq" id="WP_239675184.1">
    <property type="nucleotide sequence ID" value="NZ_CP070499.1"/>
</dbReference>
<organism evidence="5 6">
    <name type="scientific">Natronosporangium hydrolyticum</name>
    <dbReference type="NCBI Taxonomy" id="2811111"/>
    <lineage>
        <taxon>Bacteria</taxon>
        <taxon>Bacillati</taxon>
        <taxon>Actinomycetota</taxon>
        <taxon>Actinomycetes</taxon>
        <taxon>Micromonosporales</taxon>
        <taxon>Micromonosporaceae</taxon>
        <taxon>Natronosporangium</taxon>
    </lineage>
</organism>
<evidence type="ECO:0000259" key="4">
    <source>
        <dbReference type="Pfam" id="PF13649"/>
    </source>
</evidence>
<gene>
    <name evidence="5" type="ORF">JQS43_15885</name>
</gene>
<dbReference type="SUPFAM" id="SSF53335">
    <property type="entry name" value="S-adenosyl-L-methionine-dependent methyltransferases"/>
    <property type="match status" value="1"/>
</dbReference>
<evidence type="ECO:0000256" key="1">
    <source>
        <dbReference type="ARBA" id="ARBA00022603"/>
    </source>
</evidence>
<feature type="domain" description="Methyltransferase" evidence="4">
    <location>
        <begin position="36"/>
        <end position="122"/>
    </location>
</feature>
<protein>
    <submittedName>
        <fullName evidence="5">Class I SAM-dependent methyltransferase</fullName>
    </submittedName>
</protein>
<dbReference type="GO" id="GO:0008168">
    <property type="term" value="F:methyltransferase activity"/>
    <property type="evidence" value="ECO:0007669"/>
    <property type="project" value="UniProtKB-KW"/>
</dbReference>
<reference evidence="5" key="1">
    <citation type="submission" date="2021-02" db="EMBL/GenBank/DDBJ databases">
        <title>Natrosporangium hydrolyticum gen. nov., sp. nov, a haloalkaliphilic actinobacterium from a soda solonchak soil.</title>
        <authorList>
            <person name="Sorokin D.Y."/>
            <person name="Khijniak T.V."/>
            <person name="Zakharycheva A.P."/>
            <person name="Boueva O.V."/>
            <person name="Ariskina E.V."/>
            <person name="Hahnke R.L."/>
            <person name="Bunk B."/>
            <person name="Sproer C."/>
            <person name="Schumann P."/>
            <person name="Evtushenko L.I."/>
            <person name="Kublanov I.V."/>
        </authorList>
    </citation>
    <scope>NUCLEOTIDE SEQUENCE</scope>
    <source>
        <strain evidence="5">DSM 106523</strain>
    </source>
</reference>
<keyword evidence="3" id="KW-0949">S-adenosyl-L-methionine</keyword>
<accession>A0A895YHC6</accession>
<dbReference type="GO" id="GO:0032259">
    <property type="term" value="P:methylation"/>
    <property type="evidence" value="ECO:0007669"/>
    <property type="project" value="UniProtKB-KW"/>
</dbReference>
<dbReference type="Proteomes" id="UP000662857">
    <property type="component" value="Chromosome"/>
</dbReference>
<dbReference type="PANTHER" id="PTHR43464:SF19">
    <property type="entry name" value="UBIQUINONE BIOSYNTHESIS O-METHYLTRANSFERASE, MITOCHONDRIAL"/>
    <property type="match status" value="1"/>
</dbReference>
<evidence type="ECO:0000313" key="6">
    <source>
        <dbReference type="Proteomes" id="UP000662857"/>
    </source>
</evidence>
<dbReference type="KEGG" id="nhy:JQS43_15885"/>
<proteinExistence type="predicted"/>
<evidence type="ECO:0000256" key="2">
    <source>
        <dbReference type="ARBA" id="ARBA00022679"/>
    </source>
</evidence>
<dbReference type="InterPro" id="IPR041698">
    <property type="entry name" value="Methyltransf_25"/>
</dbReference>